<name>A0ABD2PIX6_9PLAT</name>
<gene>
    <name evidence="2" type="ORF">Ciccas_014117</name>
</gene>
<feature type="compositionally biased region" description="Polar residues" evidence="1">
    <location>
        <begin position="223"/>
        <end position="234"/>
    </location>
</feature>
<feature type="region of interest" description="Disordered" evidence="1">
    <location>
        <begin position="211"/>
        <end position="234"/>
    </location>
</feature>
<dbReference type="Proteomes" id="UP001626550">
    <property type="component" value="Unassembled WGS sequence"/>
</dbReference>
<dbReference type="EMBL" id="JBJKFK010007528">
    <property type="protein sequence ID" value="KAL3307373.1"/>
    <property type="molecule type" value="Genomic_DNA"/>
</dbReference>
<feature type="non-terminal residue" evidence="2">
    <location>
        <position position="1"/>
    </location>
</feature>
<protein>
    <submittedName>
        <fullName evidence="2">Uncharacterized protein</fullName>
    </submittedName>
</protein>
<comment type="caution">
    <text evidence="2">The sequence shown here is derived from an EMBL/GenBank/DDBJ whole genome shotgun (WGS) entry which is preliminary data.</text>
</comment>
<evidence type="ECO:0000313" key="3">
    <source>
        <dbReference type="Proteomes" id="UP001626550"/>
    </source>
</evidence>
<dbReference type="AlphaFoldDB" id="A0ABD2PIX6"/>
<keyword evidence="3" id="KW-1185">Reference proteome</keyword>
<dbReference type="Gene3D" id="1.20.1070.10">
    <property type="entry name" value="Rhodopsin 7-helix transmembrane proteins"/>
    <property type="match status" value="1"/>
</dbReference>
<dbReference type="SUPFAM" id="SSF81321">
    <property type="entry name" value="Family A G protein-coupled receptor-like"/>
    <property type="match status" value="1"/>
</dbReference>
<reference evidence="2 3" key="1">
    <citation type="submission" date="2024-11" db="EMBL/GenBank/DDBJ databases">
        <title>Adaptive evolution of stress response genes in parasites aligns with host niche diversity.</title>
        <authorList>
            <person name="Hahn C."/>
            <person name="Resl P."/>
        </authorList>
    </citation>
    <scope>NUCLEOTIDE SEQUENCE [LARGE SCALE GENOMIC DNA]</scope>
    <source>
        <strain evidence="2">EGGRZ-B1_66</strain>
        <tissue evidence="2">Body</tissue>
    </source>
</reference>
<accession>A0ABD2PIX6</accession>
<organism evidence="2 3">
    <name type="scientific">Cichlidogyrus casuarinus</name>
    <dbReference type="NCBI Taxonomy" id="1844966"/>
    <lineage>
        <taxon>Eukaryota</taxon>
        <taxon>Metazoa</taxon>
        <taxon>Spiralia</taxon>
        <taxon>Lophotrochozoa</taxon>
        <taxon>Platyhelminthes</taxon>
        <taxon>Monogenea</taxon>
        <taxon>Monopisthocotylea</taxon>
        <taxon>Dactylogyridea</taxon>
        <taxon>Ancyrocephalidae</taxon>
        <taxon>Cichlidogyrus</taxon>
    </lineage>
</organism>
<sequence>VPAAISHTIWSIIDLDKSKSELKAPERGGTKSLWLSEIWNEVSNLMILLSSAINIVPYYLLGRRFRTEFIQVFCCLCANKLLGSAGGNKSDQHGSANRVAFSGDTLTMLYMMNGSAVMRGKQNSDEVTSFTNLNQLRRHSHRLSLAQELSLISKEKRGAKFTFDALKRLLKPQRRNSPVGFIPSRTRYSLCPTVQGCESDHCFAVRLKAKTPRNKPSNEHSSLDNADTNSQKSKNLSRRISFFITQRSMEYDTDSTLPQNKSINHLHQITEFSSSTEANQFDIPQHL</sequence>
<proteinExistence type="predicted"/>
<evidence type="ECO:0000256" key="1">
    <source>
        <dbReference type="SAM" id="MobiDB-lite"/>
    </source>
</evidence>
<evidence type="ECO:0000313" key="2">
    <source>
        <dbReference type="EMBL" id="KAL3307373.1"/>
    </source>
</evidence>